<dbReference type="GeneID" id="300131689"/>
<dbReference type="Pfam" id="PF13828">
    <property type="entry name" value="DUF4190"/>
    <property type="match status" value="1"/>
</dbReference>
<dbReference type="InterPro" id="IPR025241">
    <property type="entry name" value="DUF4190"/>
</dbReference>
<keyword evidence="5" id="KW-1185">Reference proteome</keyword>
<feature type="compositionally biased region" description="Pro residues" evidence="1">
    <location>
        <begin position="68"/>
        <end position="87"/>
    </location>
</feature>
<keyword evidence="2" id="KW-0472">Membrane</keyword>
<protein>
    <submittedName>
        <fullName evidence="4">Uncharacterized protein DUF4190</fullName>
    </submittedName>
</protein>
<name>A0A561VEA8_9ACTN</name>
<keyword evidence="2" id="KW-0812">Transmembrane</keyword>
<reference evidence="4 5" key="1">
    <citation type="submission" date="2019-06" db="EMBL/GenBank/DDBJ databases">
        <title>Sequencing the genomes of 1000 actinobacteria strains.</title>
        <authorList>
            <person name="Klenk H.-P."/>
        </authorList>
    </citation>
    <scope>NUCLEOTIDE SEQUENCE [LARGE SCALE GENOMIC DNA]</scope>
    <source>
        <strain evidence="4 5">DSM 45885</strain>
    </source>
</reference>
<accession>A0A561VEA8</accession>
<feature type="domain" description="DUF4190" evidence="3">
    <location>
        <begin position="94"/>
        <end position="149"/>
    </location>
</feature>
<sequence>MSYPPPSGPPGDEPPPSPYEPPRDQSPYAPPPPGQPPSDQPAFELPAERSPYGPPADDPSPYAHQGPQQPPYPPQGPYGQYGPPPGGPGRGTNVLAILSLVFAFVFPPAGAVLGHVAKRQIRTSGEDGDQLATWGLILGYVFTGLTVLACCGWLALVALGNNGDGSGY</sequence>
<evidence type="ECO:0000256" key="1">
    <source>
        <dbReference type="SAM" id="MobiDB-lite"/>
    </source>
</evidence>
<keyword evidence="2" id="KW-1133">Transmembrane helix</keyword>
<gene>
    <name evidence="4" type="ORF">FHU34_12390</name>
</gene>
<evidence type="ECO:0000313" key="4">
    <source>
        <dbReference type="EMBL" id="TWG09939.1"/>
    </source>
</evidence>
<dbReference type="OrthoDB" id="4374883at2"/>
<comment type="caution">
    <text evidence="4">The sequence shown here is derived from an EMBL/GenBank/DDBJ whole genome shotgun (WGS) entry which is preliminary data.</text>
</comment>
<feature type="compositionally biased region" description="Pro residues" evidence="1">
    <location>
        <begin position="28"/>
        <end position="39"/>
    </location>
</feature>
<evidence type="ECO:0000313" key="5">
    <source>
        <dbReference type="Proteomes" id="UP000317685"/>
    </source>
</evidence>
<feature type="transmembrane region" description="Helical" evidence="2">
    <location>
        <begin position="137"/>
        <end position="159"/>
    </location>
</feature>
<organism evidence="4 5">
    <name type="scientific">Micromonospora taraxaci</name>
    <dbReference type="NCBI Taxonomy" id="1316803"/>
    <lineage>
        <taxon>Bacteria</taxon>
        <taxon>Bacillati</taxon>
        <taxon>Actinomycetota</taxon>
        <taxon>Actinomycetes</taxon>
        <taxon>Micromonosporales</taxon>
        <taxon>Micromonosporaceae</taxon>
        <taxon>Micromonospora</taxon>
    </lineage>
</organism>
<dbReference type="RefSeq" id="WP_145786179.1">
    <property type="nucleotide sequence ID" value="NZ_VIWZ01000002.1"/>
</dbReference>
<dbReference type="Proteomes" id="UP000317685">
    <property type="component" value="Unassembled WGS sequence"/>
</dbReference>
<evidence type="ECO:0000256" key="2">
    <source>
        <dbReference type="SAM" id="Phobius"/>
    </source>
</evidence>
<evidence type="ECO:0000259" key="3">
    <source>
        <dbReference type="Pfam" id="PF13828"/>
    </source>
</evidence>
<dbReference type="EMBL" id="VIWZ01000002">
    <property type="protein sequence ID" value="TWG09939.1"/>
    <property type="molecule type" value="Genomic_DNA"/>
</dbReference>
<feature type="compositionally biased region" description="Pro residues" evidence="1">
    <location>
        <begin position="1"/>
        <end position="20"/>
    </location>
</feature>
<dbReference type="AlphaFoldDB" id="A0A561VEA8"/>
<proteinExistence type="predicted"/>
<feature type="transmembrane region" description="Helical" evidence="2">
    <location>
        <begin position="94"/>
        <end position="116"/>
    </location>
</feature>
<feature type="region of interest" description="Disordered" evidence="1">
    <location>
        <begin position="1"/>
        <end position="87"/>
    </location>
</feature>